<keyword evidence="10" id="KW-0169">Cobalamin biosynthesis</keyword>
<comment type="caution">
    <text evidence="20">The sequence shown here is derived from an EMBL/GenBank/DDBJ whole genome shotgun (WGS) entry which is preliminary data.</text>
</comment>
<feature type="active site" description="GMP-histidine intermediate" evidence="18">
    <location>
        <position position="50"/>
    </location>
</feature>
<feature type="binding site" evidence="19">
    <location>
        <position position="62"/>
    </location>
    <ligand>
        <name>GTP</name>
        <dbReference type="ChEBI" id="CHEBI:37565"/>
    </ligand>
</feature>
<keyword evidence="14" id="KW-0067">ATP-binding</keyword>
<dbReference type="SUPFAM" id="SSF52540">
    <property type="entry name" value="P-loop containing nucleoside triphosphate hydrolases"/>
    <property type="match status" value="1"/>
</dbReference>
<evidence type="ECO:0000256" key="14">
    <source>
        <dbReference type="ARBA" id="ARBA00022840"/>
    </source>
</evidence>
<comment type="similarity">
    <text evidence="7">Belongs to the CobU/CobP family.</text>
</comment>
<feature type="binding site" evidence="19">
    <location>
        <begin position="51"/>
        <end position="54"/>
    </location>
    <ligand>
        <name>GTP</name>
        <dbReference type="ChEBI" id="CHEBI:37565"/>
    </ligand>
</feature>
<evidence type="ECO:0000256" key="8">
    <source>
        <dbReference type="ARBA" id="ARBA00012016"/>
    </source>
</evidence>
<evidence type="ECO:0000256" key="12">
    <source>
        <dbReference type="ARBA" id="ARBA00022741"/>
    </source>
</evidence>
<organism evidence="20 21">
    <name type="scientific">Aerophobetes bacterium</name>
    <dbReference type="NCBI Taxonomy" id="2030807"/>
    <lineage>
        <taxon>Bacteria</taxon>
        <taxon>Candidatus Aerophobota</taxon>
    </lineage>
</organism>
<dbReference type="CDD" id="cd00544">
    <property type="entry name" value="CobU"/>
    <property type="match status" value="1"/>
</dbReference>
<evidence type="ECO:0000256" key="16">
    <source>
        <dbReference type="ARBA" id="ARBA00029570"/>
    </source>
</evidence>
<dbReference type="GO" id="GO:0005524">
    <property type="term" value="F:ATP binding"/>
    <property type="evidence" value="ECO:0007669"/>
    <property type="project" value="UniProtKB-KW"/>
</dbReference>
<dbReference type="EC" id="2.7.7.62" evidence="9"/>
<evidence type="ECO:0000256" key="2">
    <source>
        <dbReference type="ARBA" id="ARBA00000711"/>
    </source>
</evidence>
<evidence type="ECO:0000256" key="17">
    <source>
        <dbReference type="ARBA" id="ARBA00030571"/>
    </source>
</evidence>
<evidence type="ECO:0000256" key="11">
    <source>
        <dbReference type="ARBA" id="ARBA00022679"/>
    </source>
</evidence>
<gene>
    <name evidence="20" type="ORF">DRJ00_07770</name>
</gene>
<dbReference type="PANTHER" id="PTHR34848">
    <property type="match status" value="1"/>
</dbReference>
<evidence type="ECO:0000256" key="5">
    <source>
        <dbReference type="ARBA" id="ARBA00004692"/>
    </source>
</evidence>
<dbReference type="InterPro" id="IPR027417">
    <property type="entry name" value="P-loop_NTPase"/>
</dbReference>
<evidence type="ECO:0000313" key="20">
    <source>
        <dbReference type="EMBL" id="RLE07635.1"/>
    </source>
</evidence>
<name>A0A497E1Z0_UNCAE</name>
<evidence type="ECO:0000256" key="1">
    <source>
        <dbReference type="ARBA" id="ARBA00000312"/>
    </source>
</evidence>
<keyword evidence="13 20" id="KW-0418">Kinase</keyword>
<sequence length="191" mass="21104">MGKLIFITGGVRSGKSGYAAELAKRMGKEVIFLATGSAEDEEMRERIRLHKKARPSHWKTIEEKKDLIFVLSNISSPQKVIIIDCLGFLVSNLLLDDQEEESIIGQVKEIANLILEGSHIAIVISNEVGWGVVPTSKLGRKFRDILGRANQIMAKYAQEVYLMVSGIPVKLKSEGESYGNSKEDARGDQAC</sequence>
<keyword evidence="20" id="KW-0548">Nucleotidyltransferase</keyword>
<dbReference type="GO" id="GO:0005525">
    <property type="term" value="F:GTP binding"/>
    <property type="evidence" value="ECO:0007669"/>
    <property type="project" value="UniProtKB-KW"/>
</dbReference>
<comment type="pathway">
    <text evidence="6">Cofactor biosynthesis; adenosylcobalamin biosynthesis; adenosylcobalamin from cob(II)yrinate a,c-diamide: step 5/7.</text>
</comment>
<protein>
    <recommendedName>
        <fullName evidence="16">Adenosylcobinamide kinase</fullName>
        <ecNumber evidence="8">2.7.1.156</ecNumber>
        <ecNumber evidence="9">2.7.7.62</ecNumber>
    </recommendedName>
    <alternativeName>
        <fullName evidence="17">Adenosylcobinamide-phosphate guanylyltransferase</fullName>
    </alternativeName>
</protein>
<feature type="binding site" evidence="19">
    <location>
        <begin position="34"/>
        <end position="36"/>
    </location>
    <ligand>
        <name>GTP</name>
        <dbReference type="ChEBI" id="CHEBI:37565"/>
    </ligand>
</feature>
<dbReference type="Pfam" id="PF02283">
    <property type="entry name" value="CobU"/>
    <property type="match status" value="1"/>
</dbReference>
<evidence type="ECO:0000313" key="21">
    <source>
        <dbReference type="Proteomes" id="UP000279422"/>
    </source>
</evidence>
<evidence type="ECO:0000256" key="13">
    <source>
        <dbReference type="ARBA" id="ARBA00022777"/>
    </source>
</evidence>
<dbReference type="GO" id="GO:0008820">
    <property type="term" value="F:cobinamide phosphate guanylyltransferase activity"/>
    <property type="evidence" value="ECO:0007669"/>
    <property type="project" value="UniProtKB-EC"/>
</dbReference>
<dbReference type="UniPathway" id="UPA00148">
    <property type="reaction ID" value="UER00236"/>
</dbReference>
<comment type="catalytic activity">
    <reaction evidence="1">
        <text>adenosylcob(III)inamide + ATP = adenosylcob(III)inamide phosphate + ADP + H(+)</text>
        <dbReference type="Rhea" id="RHEA:15769"/>
        <dbReference type="ChEBI" id="CHEBI:2480"/>
        <dbReference type="ChEBI" id="CHEBI:15378"/>
        <dbReference type="ChEBI" id="CHEBI:30616"/>
        <dbReference type="ChEBI" id="CHEBI:58502"/>
        <dbReference type="ChEBI" id="CHEBI:456216"/>
        <dbReference type="EC" id="2.7.1.156"/>
    </reaction>
</comment>
<dbReference type="Proteomes" id="UP000279422">
    <property type="component" value="Unassembled WGS sequence"/>
</dbReference>
<comment type="pathway">
    <text evidence="5">Cofactor biosynthesis; adenosylcobalamin biosynthesis; adenosylcobalamin from cob(II)yrinate a,c-diamide: step 6/7.</text>
</comment>
<dbReference type="PANTHER" id="PTHR34848:SF1">
    <property type="entry name" value="BIFUNCTIONAL ADENOSYLCOBALAMIN BIOSYNTHESIS PROTEIN COBU"/>
    <property type="match status" value="1"/>
</dbReference>
<evidence type="ECO:0000256" key="18">
    <source>
        <dbReference type="PIRSR" id="PIRSR006135-1"/>
    </source>
</evidence>
<feature type="binding site" evidence="19">
    <location>
        <begin position="9"/>
        <end position="16"/>
    </location>
    <ligand>
        <name>GTP</name>
        <dbReference type="ChEBI" id="CHEBI:37565"/>
    </ligand>
</feature>
<proteinExistence type="inferred from homology"/>
<dbReference type="GO" id="GO:0043752">
    <property type="term" value="F:adenosylcobinamide kinase activity"/>
    <property type="evidence" value="ECO:0007669"/>
    <property type="project" value="UniProtKB-EC"/>
</dbReference>
<evidence type="ECO:0000256" key="7">
    <source>
        <dbReference type="ARBA" id="ARBA00007490"/>
    </source>
</evidence>
<dbReference type="EMBL" id="QMPZ01000152">
    <property type="protein sequence ID" value="RLE07635.1"/>
    <property type="molecule type" value="Genomic_DNA"/>
</dbReference>
<reference evidence="20 21" key="1">
    <citation type="submission" date="2018-06" db="EMBL/GenBank/DDBJ databases">
        <title>Extensive metabolic versatility and redundancy in microbially diverse, dynamic hydrothermal sediments.</title>
        <authorList>
            <person name="Dombrowski N."/>
            <person name="Teske A."/>
            <person name="Baker B.J."/>
        </authorList>
    </citation>
    <scope>NUCLEOTIDE SEQUENCE [LARGE SCALE GENOMIC DNA]</scope>
    <source>
        <strain evidence="20">B47_G16</strain>
    </source>
</reference>
<evidence type="ECO:0000256" key="15">
    <source>
        <dbReference type="ARBA" id="ARBA00023134"/>
    </source>
</evidence>
<comment type="function">
    <text evidence="4">Catalyzes ATP-dependent phosphorylation of adenosylcobinamide and addition of GMP to adenosylcobinamide phosphate.</text>
</comment>
<comment type="catalytic activity">
    <reaction evidence="2">
        <text>adenosylcob(III)inamide phosphate + GTP + H(+) = adenosylcob(III)inamide-GDP + diphosphate</text>
        <dbReference type="Rhea" id="RHEA:22712"/>
        <dbReference type="ChEBI" id="CHEBI:15378"/>
        <dbReference type="ChEBI" id="CHEBI:33019"/>
        <dbReference type="ChEBI" id="CHEBI:37565"/>
        <dbReference type="ChEBI" id="CHEBI:58502"/>
        <dbReference type="ChEBI" id="CHEBI:60487"/>
        <dbReference type="EC" id="2.7.7.62"/>
    </reaction>
</comment>
<keyword evidence="12 19" id="KW-0547">Nucleotide-binding</keyword>
<comment type="catalytic activity">
    <reaction evidence="3">
        <text>adenosylcob(III)inamide + GTP = adenosylcob(III)inamide phosphate + GDP + H(+)</text>
        <dbReference type="Rhea" id="RHEA:15765"/>
        <dbReference type="ChEBI" id="CHEBI:2480"/>
        <dbReference type="ChEBI" id="CHEBI:15378"/>
        <dbReference type="ChEBI" id="CHEBI:37565"/>
        <dbReference type="ChEBI" id="CHEBI:58189"/>
        <dbReference type="ChEBI" id="CHEBI:58502"/>
        <dbReference type="EC" id="2.7.1.156"/>
    </reaction>
</comment>
<accession>A0A497E1Z0</accession>
<evidence type="ECO:0000256" key="10">
    <source>
        <dbReference type="ARBA" id="ARBA00022573"/>
    </source>
</evidence>
<evidence type="ECO:0000256" key="6">
    <source>
        <dbReference type="ARBA" id="ARBA00005159"/>
    </source>
</evidence>
<dbReference type="GO" id="GO:0009236">
    <property type="term" value="P:cobalamin biosynthetic process"/>
    <property type="evidence" value="ECO:0007669"/>
    <property type="project" value="UniProtKB-UniPathway"/>
</dbReference>
<dbReference type="EC" id="2.7.1.156" evidence="8"/>
<dbReference type="Gene3D" id="3.40.50.300">
    <property type="entry name" value="P-loop containing nucleotide triphosphate hydrolases"/>
    <property type="match status" value="1"/>
</dbReference>
<dbReference type="PIRSF" id="PIRSF006135">
    <property type="entry name" value="CobU"/>
    <property type="match status" value="1"/>
</dbReference>
<keyword evidence="15 19" id="KW-0342">GTP-binding</keyword>
<dbReference type="AlphaFoldDB" id="A0A497E1Z0"/>
<keyword evidence="11 20" id="KW-0808">Transferase</keyword>
<evidence type="ECO:0000256" key="9">
    <source>
        <dbReference type="ARBA" id="ARBA00012523"/>
    </source>
</evidence>
<evidence type="ECO:0000256" key="4">
    <source>
        <dbReference type="ARBA" id="ARBA00003889"/>
    </source>
</evidence>
<dbReference type="NCBIfam" id="NF004469">
    <property type="entry name" value="PRK05800.1"/>
    <property type="match status" value="1"/>
</dbReference>
<evidence type="ECO:0000256" key="19">
    <source>
        <dbReference type="PIRSR" id="PIRSR006135-2"/>
    </source>
</evidence>
<feature type="binding site" evidence="19">
    <location>
        <position position="84"/>
    </location>
    <ligand>
        <name>GTP</name>
        <dbReference type="ChEBI" id="CHEBI:37565"/>
    </ligand>
</feature>
<dbReference type="InterPro" id="IPR003203">
    <property type="entry name" value="CobU/CobP"/>
</dbReference>
<evidence type="ECO:0000256" key="3">
    <source>
        <dbReference type="ARBA" id="ARBA00001522"/>
    </source>
</evidence>